<protein>
    <submittedName>
        <fullName evidence="8">NtaA/DmoA family FMN-dependent monooxygenase</fullName>
        <ecNumber evidence="8">1.14.-.-</ecNumber>
    </submittedName>
</protein>
<dbReference type="Proteomes" id="UP001551482">
    <property type="component" value="Unassembled WGS sequence"/>
</dbReference>
<keyword evidence="9" id="KW-1185">Reference proteome</keyword>
<keyword evidence="1" id="KW-0285">Flavoprotein</keyword>
<evidence type="ECO:0000259" key="7">
    <source>
        <dbReference type="Pfam" id="PF00296"/>
    </source>
</evidence>
<evidence type="ECO:0000256" key="2">
    <source>
        <dbReference type="ARBA" id="ARBA00022643"/>
    </source>
</evidence>
<dbReference type="InterPro" id="IPR036661">
    <property type="entry name" value="Luciferase-like_sf"/>
</dbReference>
<comment type="similarity">
    <text evidence="5">Belongs to the NtaA/SnaA/DszA monooxygenase family.</text>
</comment>
<dbReference type="InterPro" id="IPR016215">
    <property type="entry name" value="NTA_MOA"/>
</dbReference>
<evidence type="ECO:0000313" key="8">
    <source>
        <dbReference type="EMBL" id="MEU8137573.1"/>
    </source>
</evidence>
<proteinExistence type="inferred from homology"/>
<dbReference type="PANTHER" id="PTHR30011:SF16">
    <property type="entry name" value="C2H2 FINGER DOMAIN TRANSCRIPTION FACTOR (EUROFUNG)-RELATED"/>
    <property type="match status" value="1"/>
</dbReference>
<dbReference type="Pfam" id="PF00296">
    <property type="entry name" value="Bac_luciferase"/>
    <property type="match status" value="1"/>
</dbReference>
<gene>
    <name evidence="8" type="ORF">AB0C36_29180</name>
</gene>
<comment type="caution">
    <text evidence="8">The sequence shown here is derived from an EMBL/GenBank/DDBJ whole genome shotgun (WGS) entry which is preliminary data.</text>
</comment>
<keyword evidence="3 8" id="KW-0560">Oxidoreductase</keyword>
<dbReference type="CDD" id="cd01095">
    <property type="entry name" value="Nitrilotriacetate_monoxgenase"/>
    <property type="match status" value="1"/>
</dbReference>
<evidence type="ECO:0000256" key="6">
    <source>
        <dbReference type="SAM" id="MobiDB-lite"/>
    </source>
</evidence>
<dbReference type="GO" id="GO:0004497">
    <property type="term" value="F:monooxygenase activity"/>
    <property type="evidence" value="ECO:0007669"/>
    <property type="project" value="UniProtKB-KW"/>
</dbReference>
<feature type="compositionally biased region" description="Polar residues" evidence="6">
    <location>
        <begin position="1"/>
        <end position="12"/>
    </location>
</feature>
<evidence type="ECO:0000256" key="3">
    <source>
        <dbReference type="ARBA" id="ARBA00023002"/>
    </source>
</evidence>
<dbReference type="SUPFAM" id="SSF51679">
    <property type="entry name" value="Bacterial luciferase-like"/>
    <property type="match status" value="1"/>
</dbReference>
<dbReference type="PIRSF" id="PIRSF000337">
    <property type="entry name" value="NTA_MOA"/>
    <property type="match status" value="1"/>
</dbReference>
<dbReference type="NCBIfam" id="TIGR03860">
    <property type="entry name" value="FMN_nitrolo"/>
    <property type="match status" value="1"/>
</dbReference>
<feature type="region of interest" description="Disordered" evidence="6">
    <location>
        <begin position="1"/>
        <end position="31"/>
    </location>
</feature>
<dbReference type="InterPro" id="IPR011251">
    <property type="entry name" value="Luciferase-like_dom"/>
</dbReference>
<evidence type="ECO:0000313" key="9">
    <source>
        <dbReference type="Proteomes" id="UP001551482"/>
    </source>
</evidence>
<keyword evidence="2" id="KW-0288">FMN</keyword>
<dbReference type="PANTHER" id="PTHR30011">
    <property type="entry name" value="ALKANESULFONATE MONOOXYGENASE-RELATED"/>
    <property type="match status" value="1"/>
</dbReference>
<reference evidence="8 9" key="1">
    <citation type="submission" date="2024-06" db="EMBL/GenBank/DDBJ databases">
        <title>The Natural Products Discovery Center: Release of the First 8490 Sequenced Strains for Exploring Actinobacteria Biosynthetic Diversity.</title>
        <authorList>
            <person name="Kalkreuter E."/>
            <person name="Kautsar S.A."/>
            <person name="Yang D."/>
            <person name="Bader C.D."/>
            <person name="Teijaro C.N."/>
            <person name="Fluegel L."/>
            <person name="Davis C.M."/>
            <person name="Simpson J.R."/>
            <person name="Lauterbach L."/>
            <person name="Steele A.D."/>
            <person name="Gui C."/>
            <person name="Meng S."/>
            <person name="Li G."/>
            <person name="Viehrig K."/>
            <person name="Ye F."/>
            <person name="Su P."/>
            <person name="Kiefer A.F."/>
            <person name="Nichols A."/>
            <person name="Cepeda A.J."/>
            <person name="Yan W."/>
            <person name="Fan B."/>
            <person name="Jiang Y."/>
            <person name="Adhikari A."/>
            <person name="Zheng C.-J."/>
            <person name="Schuster L."/>
            <person name="Cowan T.M."/>
            <person name="Smanski M.J."/>
            <person name="Chevrette M.G."/>
            <person name="De Carvalho L.P.S."/>
            <person name="Shen B."/>
        </authorList>
    </citation>
    <scope>NUCLEOTIDE SEQUENCE [LARGE SCALE GENOMIC DNA]</scope>
    <source>
        <strain evidence="8 9">NPDC048946</strain>
    </source>
</reference>
<name>A0ABV3DP95_9ACTN</name>
<organism evidence="8 9">
    <name type="scientific">Streptodolium elevatio</name>
    <dbReference type="NCBI Taxonomy" id="3157996"/>
    <lineage>
        <taxon>Bacteria</taxon>
        <taxon>Bacillati</taxon>
        <taxon>Actinomycetota</taxon>
        <taxon>Actinomycetes</taxon>
        <taxon>Kitasatosporales</taxon>
        <taxon>Streptomycetaceae</taxon>
        <taxon>Streptodolium</taxon>
    </lineage>
</organism>
<evidence type="ECO:0000256" key="4">
    <source>
        <dbReference type="ARBA" id="ARBA00023033"/>
    </source>
</evidence>
<dbReference type="RefSeq" id="WP_358359658.1">
    <property type="nucleotide sequence ID" value="NZ_JBEZFP010000092.1"/>
</dbReference>
<dbReference type="InterPro" id="IPR051260">
    <property type="entry name" value="Diverse_substr_monoxygenases"/>
</dbReference>
<dbReference type="EMBL" id="JBEZFP010000092">
    <property type="protein sequence ID" value="MEU8137573.1"/>
    <property type="molecule type" value="Genomic_DNA"/>
</dbReference>
<feature type="domain" description="Luciferase-like" evidence="7">
    <location>
        <begin position="50"/>
        <end position="420"/>
    </location>
</feature>
<accession>A0ABV3DP95</accession>
<feature type="compositionally biased region" description="Gly residues" evidence="6">
    <location>
        <begin position="17"/>
        <end position="26"/>
    </location>
</feature>
<dbReference type="Gene3D" id="3.20.20.30">
    <property type="entry name" value="Luciferase-like domain"/>
    <property type="match status" value="1"/>
</dbReference>
<evidence type="ECO:0000256" key="1">
    <source>
        <dbReference type="ARBA" id="ARBA00022630"/>
    </source>
</evidence>
<evidence type="ECO:0000256" key="5">
    <source>
        <dbReference type="ARBA" id="ARBA00033748"/>
    </source>
</evidence>
<dbReference type="EC" id="1.14.-.-" evidence="8"/>
<keyword evidence="4 8" id="KW-0503">Monooxygenase</keyword>
<sequence length="487" mass="53494">MSNVQNSPQGDSRGNPGSTGGHGAGPTGKPLKQIHLGVHFPGVNNTTVWSDPRSGSHIDFASFAHLARTAERAKFDFLFLAEGLRLREQHGRVYDLDVVGRPDTFTVLAALAAVTERLGLTGTINSTFNEPYEVARQFASLDHLSAGRAAWNVVTSWDAFTGENFRRGGFLPREQRYERARTFLHTAWELFDSWQGDEIVADKESGTFLADPDAGRFAHDDRHFTISGRFNVPRAPQGRPVIFQAGDSDEGREFAASSADAIFSRYSELEKGQAFYRDVKSRLARHGRSHDDLKILPAATFVLGDTDAEAAELSYAVSRQQVSGRTAIAFLERVWNRDLSDHDPDGPLPLVDPYLGETELSQGRAGSVAGREALRQAAEWRELAEAKKLSSRELVVELFGKHSFVGSPATVAGQIDELVQNDAADGVILVPHITPGGLDEFADTVVPLLQERGVFRVEYDGETLRDHLGLRRPPRLVREAGREQAAS</sequence>